<dbReference type="Gene3D" id="1.10.10.2120">
    <property type="match status" value="1"/>
</dbReference>
<dbReference type="Gene3D" id="3.60.60.10">
    <property type="entry name" value="Penicillin V Acylase, Chain A"/>
    <property type="match status" value="1"/>
</dbReference>
<dbReference type="OrthoDB" id="8109453at2"/>
<dbReference type="RefSeq" id="WP_111546189.1">
    <property type="nucleotide sequence ID" value="NZ_MZXV01000050.1"/>
</dbReference>
<dbReference type="AlphaFoldDB" id="A0A2W7BZX8"/>
<keyword evidence="2" id="KW-0808">Transferase</keyword>
<organism evidence="2 3">
    <name type="scientific">Mesorhizobium kowhaii</name>
    <dbReference type="NCBI Taxonomy" id="1300272"/>
    <lineage>
        <taxon>Bacteria</taxon>
        <taxon>Pseudomonadati</taxon>
        <taxon>Pseudomonadota</taxon>
        <taxon>Alphaproteobacteria</taxon>
        <taxon>Hyphomicrobiales</taxon>
        <taxon>Phyllobacteriaceae</taxon>
        <taxon>Mesorhizobium</taxon>
    </lineage>
</organism>
<dbReference type="InterPro" id="IPR047794">
    <property type="entry name" value="C45_proenzyme-like"/>
</dbReference>
<comment type="caution">
    <text evidence="2">The sequence shown here is derived from an EMBL/GenBank/DDBJ whole genome shotgun (WGS) entry which is preliminary data.</text>
</comment>
<name>A0A2W7BZX8_9HYPH</name>
<keyword evidence="3" id="KW-1185">Reference proteome</keyword>
<dbReference type="PANTHER" id="PTHR34180">
    <property type="entry name" value="PEPTIDASE C45"/>
    <property type="match status" value="1"/>
</dbReference>
<evidence type="ECO:0000313" key="3">
    <source>
        <dbReference type="Proteomes" id="UP000248616"/>
    </source>
</evidence>
<proteinExistence type="predicted"/>
<protein>
    <submittedName>
        <fullName evidence="2">Acyl-CoA--6-aminopenicillanic acid acyltransferase</fullName>
    </submittedName>
</protein>
<dbReference type="EMBL" id="MZXV01000050">
    <property type="protein sequence ID" value="PZV36385.1"/>
    <property type="molecule type" value="Genomic_DNA"/>
</dbReference>
<accession>A0A2W7BZX8</accession>
<reference evidence="3" key="1">
    <citation type="submission" date="2017-03" db="EMBL/GenBank/DDBJ databases">
        <authorList>
            <person name="Safronova V.I."/>
            <person name="Sazanova A.L."/>
            <person name="Chirak E.R."/>
        </authorList>
    </citation>
    <scope>NUCLEOTIDE SEQUENCE [LARGE SCALE GENOMIC DNA]</scope>
    <source>
        <strain evidence="3">Ach-343</strain>
    </source>
</reference>
<feature type="domain" description="Peptidase C45 hydrolase" evidence="1">
    <location>
        <begin position="125"/>
        <end position="342"/>
    </location>
</feature>
<dbReference type="Proteomes" id="UP000248616">
    <property type="component" value="Unassembled WGS sequence"/>
</dbReference>
<dbReference type="PANTHER" id="PTHR34180:SF1">
    <property type="entry name" value="BETA-ALANYL-DOPAMINE_CARCININE HYDROLASE"/>
    <property type="match status" value="1"/>
</dbReference>
<sequence length="375" mass="41087">MSIPSFPLVEIAGPPFSRGQQYGRAARERIARSVRIYSQRLLAMSYAWNDVREIVRGFVPTVEEFAPDYLEEMRGIADGAGCSFEEIVLVNARTEILEIGRKATAREAPDGCTGVIVMPEMARDGALIHAQNWDWLPECAQTGVVLMIRTDDGPDILTFTEAGGLARSGLNSAGLAITANYLESDRDYDRPGIPLPFIRRKFLESQHLAQGIKTVATTPKSGSNNMMLSTAAGFAIDFECAPDESFPILPERGVLAHANHWTSPAALSKLRDTGIANVPESYYRDYRVRERLGSRGGGLAVEDVKDALFDRFGEPFSVCRPWRPEFPGSISETVAMIVMQPARGLMEVAPAPARNRHFTVYSLTMDTKGAAEAAA</sequence>
<evidence type="ECO:0000313" key="2">
    <source>
        <dbReference type="EMBL" id="PZV36385.1"/>
    </source>
</evidence>
<dbReference type="NCBIfam" id="NF040521">
    <property type="entry name" value="C45_proenzyme"/>
    <property type="match status" value="1"/>
</dbReference>
<evidence type="ECO:0000259" key="1">
    <source>
        <dbReference type="Pfam" id="PF03417"/>
    </source>
</evidence>
<keyword evidence="2" id="KW-0012">Acyltransferase</keyword>
<gene>
    <name evidence="2" type="ORF">B5V02_21625</name>
</gene>
<dbReference type="InterPro" id="IPR005079">
    <property type="entry name" value="Peptidase_C45_hydrolase"/>
</dbReference>
<dbReference type="GO" id="GO:0016746">
    <property type="term" value="F:acyltransferase activity"/>
    <property type="evidence" value="ECO:0007669"/>
    <property type="project" value="UniProtKB-KW"/>
</dbReference>
<dbReference type="InterPro" id="IPR047801">
    <property type="entry name" value="Peptidase_C45"/>
</dbReference>
<dbReference type="Pfam" id="PF03417">
    <property type="entry name" value="AAT"/>
    <property type="match status" value="1"/>
</dbReference>